<dbReference type="PANTHER" id="PTHR37950:SF1">
    <property type="entry name" value="4-HYDROXYPHENYLACETATE CATABOLISM PROTEIN"/>
    <property type="match status" value="1"/>
</dbReference>
<name>A0A840CEX3_9RHOB</name>
<keyword evidence="1" id="KW-0413">Isomerase</keyword>
<gene>
    <name evidence="1" type="ORF">GGR17_002481</name>
</gene>
<dbReference type="AlphaFoldDB" id="A0A840CEX3"/>
<accession>A0A840CEX3</accession>
<dbReference type="EC" id="5.3.3.10" evidence="1"/>
<dbReference type="Proteomes" id="UP000585681">
    <property type="component" value="Unassembled WGS sequence"/>
</dbReference>
<dbReference type="GO" id="GO:0008704">
    <property type="term" value="F:5-carboxymethyl-2-hydroxymuconate delta-isomerase activity"/>
    <property type="evidence" value="ECO:0007669"/>
    <property type="project" value="UniProtKB-EC"/>
</dbReference>
<dbReference type="InterPro" id="IPR004220">
    <property type="entry name" value="5-COMe_2-OHmuconate_Isoase"/>
</dbReference>
<protein>
    <submittedName>
        <fullName evidence="1">5-carboxymethyl-2-hydroxymuconate isomerase</fullName>
        <ecNumber evidence="1">5.3.3.10</ecNumber>
    </submittedName>
</protein>
<dbReference type="RefSeq" id="WP_037207849.1">
    <property type="nucleotide sequence ID" value="NZ_JACIEQ010000003.1"/>
</dbReference>
<sequence length="114" mass="12180">MPHIIIEYSAALSDTHDMAALCARVFETAEATGVFPDPSAIKVRALPCPFSLIGTEPQSFAHVTVHLLAGRDEATRTRVTQAILATLDDSLADVGSLSVDIKDTNPATYAKRTL</sequence>
<organism evidence="1 2">
    <name type="scientific">Actibacterium naphthalenivorans</name>
    <dbReference type="NCBI Taxonomy" id="1614693"/>
    <lineage>
        <taxon>Bacteria</taxon>
        <taxon>Pseudomonadati</taxon>
        <taxon>Pseudomonadota</taxon>
        <taxon>Alphaproteobacteria</taxon>
        <taxon>Rhodobacterales</taxon>
        <taxon>Roseobacteraceae</taxon>
        <taxon>Actibacterium</taxon>
    </lineage>
</organism>
<keyword evidence="2" id="KW-1185">Reference proteome</keyword>
<dbReference type="InterPro" id="IPR014347">
    <property type="entry name" value="Tautomerase/MIF_sf"/>
</dbReference>
<dbReference type="SUPFAM" id="SSF55331">
    <property type="entry name" value="Tautomerase/MIF"/>
    <property type="match status" value="1"/>
</dbReference>
<evidence type="ECO:0000313" key="1">
    <source>
        <dbReference type="EMBL" id="MBB4022662.1"/>
    </source>
</evidence>
<dbReference type="Pfam" id="PF02962">
    <property type="entry name" value="CHMI"/>
    <property type="match status" value="1"/>
</dbReference>
<dbReference type="Gene3D" id="3.30.429.10">
    <property type="entry name" value="Macrophage Migration Inhibitory Factor"/>
    <property type="match status" value="1"/>
</dbReference>
<evidence type="ECO:0000313" key="2">
    <source>
        <dbReference type="Proteomes" id="UP000585681"/>
    </source>
</evidence>
<reference evidence="1" key="1">
    <citation type="submission" date="2020-08" db="EMBL/GenBank/DDBJ databases">
        <title>Genomic Encyclopedia of Type Strains, Phase IV (KMG-IV): sequencing the most valuable type-strain genomes for metagenomic binning, comparative biology and taxonomic classification.</title>
        <authorList>
            <person name="Goeker M."/>
        </authorList>
    </citation>
    <scope>NUCLEOTIDE SEQUENCE [LARGE SCALE GENOMIC DNA]</scope>
    <source>
        <strain evidence="1">DSM 105040</strain>
    </source>
</reference>
<dbReference type="EMBL" id="JACIEQ010000003">
    <property type="protein sequence ID" value="MBB4022662.1"/>
    <property type="molecule type" value="Genomic_DNA"/>
</dbReference>
<comment type="caution">
    <text evidence="1">The sequence shown here is derived from an EMBL/GenBank/DDBJ whole genome shotgun (WGS) entry which is preliminary data.</text>
</comment>
<dbReference type="PANTHER" id="PTHR37950">
    <property type="entry name" value="4-HYDROXYPHENYLACETATE CATABOLISM PROTEIN"/>
    <property type="match status" value="1"/>
</dbReference>
<proteinExistence type="predicted"/>
<dbReference type="CDD" id="cd00580">
    <property type="entry name" value="CHMI"/>
    <property type="match status" value="1"/>
</dbReference>